<evidence type="ECO:0000313" key="3">
    <source>
        <dbReference type="Proteomes" id="UP000007879"/>
    </source>
</evidence>
<feature type="region of interest" description="Disordered" evidence="1">
    <location>
        <begin position="233"/>
        <end position="268"/>
    </location>
</feature>
<keyword evidence="3" id="KW-1185">Reference proteome</keyword>
<protein>
    <submittedName>
        <fullName evidence="2">Uncharacterized protein</fullName>
    </submittedName>
</protein>
<dbReference type="InterPro" id="IPR028042">
    <property type="entry name" value="DUF4639"/>
</dbReference>
<dbReference type="PANTHER" id="PTHR34438:SF1">
    <property type="entry name" value="CHROMOSOME 2 OPEN READING FRAME 81"/>
    <property type="match status" value="1"/>
</dbReference>
<dbReference type="Proteomes" id="UP000007879">
    <property type="component" value="Unassembled WGS sequence"/>
</dbReference>
<feature type="compositionally biased region" description="Low complexity" evidence="1">
    <location>
        <begin position="247"/>
        <end position="268"/>
    </location>
</feature>
<evidence type="ECO:0000313" key="2">
    <source>
        <dbReference type="EnsemblMetazoa" id="XP_011407650.2"/>
    </source>
</evidence>
<reference evidence="3" key="1">
    <citation type="journal article" date="2010" name="Nature">
        <title>The Amphimedon queenslandica genome and the evolution of animal complexity.</title>
        <authorList>
            <person name="Srivastava M."/>
            <person name="Simakov O."/>
            <person name="Chapman J."/>
            <person name="Fahey B."/>
            <person name="Gauthier M.E."/>
            <person name="Mitros T."/>
            <person name="Richards G.S."/>
            <person name="Conaco C."/>
            <person name="Dacre M."/>
            <person name="Hellsten U."/>
            <person name="Larroux C."/>
            <person name="Putnam N.H."/>
            <person name="Stanke M."/>
            <person name="Adamska M."/>
            <person name="Darling A."/>
            <person name="Degnan S.M."/>
            <person name="Oakley T.H."/>
            <person name="Plachetzki D.C."/>
            <person name="Zhai Y."/>
            <person name="Adamski M."/>
            <person name="Calcino A."/>
            <person name="Cummins S.F."/>
            <person name="Goodstein D.M."/>
            <person name="Harris C."/>
            <person name="Jackson D.J."/>
            <person name="Leys S.P."/>
            <person name="Shu S."/>
            <person name="Woodcroft B.J."/>
            <person name="Vervoort M."/>
            <person name="Kosik K.S."/>
            <person name="Manning G."/>
            <person name="Degnan B.M."/>
            <person name="Rokhsar D.S."/>
        </authorList>
    </citation>
    <scope>NUCLEOTIDE SEQUENCE [LARGE SCALE GENOMIC DNA]</scope>
</reference>
<feature type="region of interest" description="Disordered" evidence="1">
    <location>
        <begin position="315"/>
        <end position="381"/>
    </location>
</feature>
<feature type="region of interest" description="Disordered" evidence="1">
    <location>
        <begin position="185"/>
        <end position="206"/>
    </location>
</feature>
<feature type="compositionally biased region" description="Basic and acidic residues" evidence="1">
    <location>
        <begin position="319"/>
        <end position="337"/>
    </location>
</feature>
<dbReference type="PANTHER" id="PTHR34438">
    <property type="entry name" value="SI:DKEY-97L20.6"/>
    <property type="match status" value="1"/>
</dbReference>
<feature type="compositionally biased region" description="Basic residues" evidence="1">
    <location>
        <begin position="340"/>
        <end position="351"/>
    </location>
</feature>
<dbReference type="RefSeq" id="XP_011407650.2">
    <property type="nucleotide sequence ID" value="XM_011409348.2"/>
</dbReference>
<name>A0AAN0IRY7_AMPQE</name>
<dbReference type="GeneID" id="105314905"/>
<dbReference type="KEGG" id="aqu:105314905"/>
<sequence>MTSFVVIATPGENKMASRKAKKEKLVNKTPEVTQVDDQLKEKEIIPGKGFYESHWLKLMEKESSDSYIQSLTDEIFETAFAKGNHTLCDAQAFPHSVQWAKSKMIEVIECYFLSHDTGQSKIEEDVWTEDPDPPVTAVIDSWARGMMPLQPPPVDISPKKSSFVTLVPIPEEEAANNEMPPALESALSHHSESMKREGSGGSSRMTELNLSEKINARPRPVNRRQKPPVMTIVEKPSPETQIDETLQSQSQSSTFQSHTPPTPTSHMVVPSAITATSPLPPPSSPRQTIRCARGLKTQSFPSQCIKPQVKVSQTAKTLKLHEQDRKQPKTTKKDSTPQHHYSHHHHKRHMAKWTTRPDVSVASGTGQHQGKGGLQRLNSSRYPKRPVLPFLVDLIDPVPGVSVKADGRFLTSSTLVRAKLPNHHGPMKPMNGQKLVNATNSGLVTVDEKNNQP</sequence>
<accession>A0AAN0IRY7</accession>
<dbReference type="AlphaFoldDB" id="A0AAN0IRY7"/>
<dbReference type="EnsemblMetazoa" id="XM_011409348.2">
    <property type="protein sequence ID" value="XP_011407650.2"/>
    <property type="gene ID" value="LOC105314905"/>
</dbReference>
<dbReference type="Pfam" id="PF15479">
    <property type="entry name" value="DUF4639"/>
    <property type="match status" value="1"/>
</dbReference>
<evidence type="ECO:0000256" key="1">
    <source>
        <dbReference type="SAM" id="MobiDB-lite"/>
    </source>
</evidence>
<proteinExistence type="predicted"/>
<organism evidence="2 3">
    <name type="scientific">Amphimedon queenslandica</name>
    <name type="common">Sponge</name>
    <dbReference type="NCBI Taxonomy" id="400682"/>
    <lineage>
        <taxon>Eukaryota</taxon>
        <taxon>Metazoa</taxon>
        <taxon>Porifera</taxon>
        <taxon>Demospongiae</taxon>
        <taxon>Heteroscleromorpha</taxon>
        <taxon>Haplosclerida</taxon>
        <taxon>Niphatidae</taxon>
        <taxon>Amphimedon</taxon>
    </lineage>
</organism>
<reference evidence="2" key="2">
    <citation type="submission" date="2024-06" db="UniProtKB">
        <authorList>
            <consortium name="EnsemblMetazoa"/>
        </authorList>
    </citation>
    <scope>IDENTIFICATION</scope>
</reference>
<feature type="compositionally biased region" description="Basic and acidic residues" evidence="1">
    <location>
        <begin position="187"/>
        <end position="198"/>
    </location>
</feature>